<keyword evidence="2" id="KW-1133">Transmembrane helix</keyword>
<evidence type="ECO:0000313" key="4">
    <source>
        <dbReference type="EMBL" id="SHH25050.1"/>
    </source>
</evidence>
<feature type="domain" description="HTH cro/C1-type" evidence="3">
    <location>
        <begin position="7"/>
        <end position="67"/>
    </location>
</feature>
<dbReference type="CDD" id="cd00093">
    <property type="entry name" value="HTH_XRE"/>
    <property type="match status" value="1"/>
</dbReference>
<dbReference type="STRING" id="1123382.SAMN02745221_02022"/>
<dbReference type="SMART" id="SM00530">
    <property type="entry name" value="HTH_XRE"/>
    <property type="match status" value="1"/>
</dbReference>
<protein>
    <recommendedName>
        <fullName evidence="3">HTH cro/C1-type domain-containing protein</fullName>
    </recommendedName>
</protein>
<evidence type="ECO:0000256" key="1">
    <source>
        <dbReference type="SAM" id="MobiDB-lite"/>
    </source>
</evidence>
<dbReference type="OrthoDB" id="9797543at2"/>
<sequence>MGVGAKLKEAREKKGLTLEMVEEETKIRKSYLEALENENFSILPPRVYAVGFVRRYAKTLGLDEEELVREFKALAYAGEKEEEDFWQEEKKEEGPRFDVSKLPWSNVFLGLAFLVLVIWLGNFLVGYFAQKATEEREPVLPPPVVEKEEKKEPPLPEVKEAEKAKPVYNGVNLAIEARQNCWLSVKVDGNEAFTGIIKPGEKKVFDGQEEIYVKAGNAGGIDVTFNGEKIGVLGEVGQVVDKTFTREIGKDEKKEKQG</sequence>
<proteinExistence type="predicted"/>
<dbReference type="Gene3D" id="1.10.260.40">
    <property type="entry name" value="lambda repressor-like DNA-binding domains"/>
    <property type="match status" value="1"/>
</dbReference>
<name>A0A1M5RFZ8_9FIRM</name>
<dbReference type="InterPro" id="IPR010982">
    <property type="entry name" value="Lambda_DNA-bd_dom_sf"/>
</dbReference>
<feature type="compositionally biased region" description="Basic and acidic residues" evidence="1">
    <location>
        <begin position="145"/>
        <end position="161"/>
    </location>
</feature>
<feature type="region of interest" description="Disordered" evidence="1">
    <location>
        <begin position="139"/>
        <end position="161"/>
    </location>
</feature>
<dbReference type="GO" id="GO:0003677">
    <property type="term" value="F:DNA binding"/>
    <property type="evidence" value="ECO:0007669"/>
    <property type="project" value="InterPro"/>
</dbReference>
<dbReference type="InterPro" id="IPR050400">
    <property type="entry name" value="Bact_Cytoskel_RodZ"/>
</dbReference>
<organism evidence="4 5">
    <name type="scientific">Thermosyntropha lipolytica DSM 11003</name>
    <dbReference type="NCBI Taxonomy" id="1123382"/>
    <lineage>
        <taxon>Bacteria</taxon>
        <taxon>Bacillati</taxon>
        <taxon>Bacillota</taxon>
        <taxon>Clostridia</taxon>
        <taxon>Eubacteriales</taxon>
        <taxon>Syntrophomonadaceae</taxon>
        <taxon>Thermosyntropha</taxon>
    </lineage>
</organism>
<evidence type="ECO:0000256" key="2">
    <source>
        <dbReference type="SAM" id="Phobius"/>
    </source>
</evidence>
<dbReference type="Proteomes" id="UP000242329">
    <property type="component" value="Unassembled WGS sequence"/>
</dbReference>
<keyword evidence="5" id="KW-1185">Reference proteome</keyword>
<dbReference type="PANTHER" id="PTHR34475:SF1">
    <property type="entry name" value="CYTOSKELETON PROTEIN RODZ"/>
    <property type="match status" value="1"/>
</dbReference>
<gene>
    <name evidence="4" type="ORF">SAMN02745221_02022</name>
</gene>
<evidence type="ECO:0000259" key="3">
    <source>
        <dbReference type="PROSITE" id="PS50943"/>
    </source>
</evidence>
<keyword evidence="2" id="KW-0472">Membrane</keyword>
<dbReference type="AlphaFoldDB" id="A0A1M5RFZ8"/>
<evidence type="ECO:0000313" key="5">
    <source>
        <dbReference type="Proteomes" id="UP000242329"/>
    </source>
</evidence>
<dbReference type="PANTHER" id="PTHR34475">
    <property type="match status" value="1"/>
</dbReference>
<accession>A0A1M5RFZ8</accession>
<dbReference type="EMBL" id="FQWY01000048">
    <property type="protein sequence ID" value="SHH25050.1"/>
    <property type="molecule type" value="Genomic_DNA"/>
</dbReference>
<keyword evidence="2" id="KW-0812">Transmembrane</keyword>
<dbReference type="RefSeq" id="WP_073093372.1">
    <property type="nucleotide sequence ID" value="NZ_FQWY01000048.1"/>
</dbReference>
<dbReference type="PROSITE" id="PS50943">
    <property type="entry name" value="HTH_CROC1"/>
    <property type="match status" value="1"/>
</dbReference>
<reference evidence="5" key="1">
    <citation type="submission" date="2016-11" db="EMBL/GenBank/DDBJ databases">
        <authorList>
            <person name="Varghese N."/>
            <person name="Submissions S."/>
        </authorList>
    </citation>
    <scope>NUCLEOTIDE SEQUENCE [LARGE SCALE GENOMIC DNA]</scope>
    <source>
        <strain evidence="5">DSM 11003</strain>
    </source>
</reference>
<feature type="transmembrane region" description="Helical" evidence="2">
    <location>
        <begin position="107"/>
        <end position="129"/>
    </location>
</feature>
<dbReference type="Pfam" id="PF13413">
    <property type="entry name" value="HTH_25"/>
    <property type="match status" value="1"/>
</dbReference>
<dbReference type="SUPFAM" id="SSF47413">
    <property type="entry name" value="lambda repressor-like DNA-binding domains"/>
    <property type="match status" value="1"/>
</dbReference>
<dbReference type="InterPro" id="IPR025194">
    <property type="entry name" value="RodZ-like_C"/>
</dbReference>
<dbReference type="Pfam" id="PF13464">
    <property type="entry name" value="RodZ_C"/>
    <property type="match status" value="1"/>
</dbReference>
<dbReference type="InterPro" id="IPR001387">
    <property type="entry name" value="Cro/C1-type_HTH"/>
</dbReference>